<comment type="similarity">
    <text evidence="1 5">Belongs to the DNA glycosylase MPG family.</text>
</comment>
<evidence type="ECO:0000313" key="7">
    <source>
        <dbReference type="Proteomes" id="UP000198510"/>
    </source>
</evidence>
<dbReference type="OrthoDB" id="9794313at2"/>
<organism evidence="6 7">
    <name type="scientific">Catalinimonas alkaloidigena</name>
    <dbReference type="NCBI Taxonomy" id="1075417"/>
    <lineage>
        <taxon>Bacteria</taxon>
        <taxon>Pseudomonadati</taxon>
        <taxon>Bacteroidota</taxon>
        <taxon>Cytophagia</taxon>
        <taxon>Cytophagales</taxon>
        <taxon>Catalimonadaceae</taxon>
        <taxon>Catalinimonas</taxon>
    </lineage>
</organism>
<dbReference type="Proteomes" id="UP000198510">
    <property type="component" value="Unassembled WGS sequence"/>
</dbReference>
<gene>
    <name evidence="6" type="ORF">SAMN05421823_10582</name>
</gene>
<name>A0A1G9IR94_9BACT</name>
<dbReference type="GO" id="GO:0003677">
    <property type="term" value="F:DNA binding"/>
    <property type="evidence" value="ECO:0007669"/>
    <property type="project" value="InterPro"/>
</dbReference>
<evidence type="ECO:0000256" key="5">
    <source>
        <dbReference type="HAMAP-Rule" id="MF_00527"/>
    </source>
</evidence>
<dbReference type="GO" id="GO:0006284">
    <property type="term" value="P:base-excision repair"/>
    <property type="evidence" value="ECO:0007669"/>
    <property type="project" value="InterPro"/>
</dbReference>
<dbReference type="EMBL" id="FNFO01000005">
    <property type="protein sequence ID" value="SDL27662.1"/>
    <property type="molecule type" value="Genomic_DNA"/>
</dbReference>
<dbReference type="PANTHER" id="PTHR10429:SF0">
    <property type="entry name" value="DNA-3-METHYLADENINE GLYCOSYLASE"/>
    <property type="match status" value="1"/>
</dbReference>
<accession>A0A1G9IR94</accession>
<dbReference type="FunFam" id="3.10.300.10:FF:000001">
    <property type="entry name" value="Putative 3-methyladenine DNA glycosylase"/>
    <property type="match status" value="1"/>
</dbReference>
<evidence type="ECO:0000256" key="4">
    <source>
        <dbReference type="ARBA" id="ARBA00023204"/>
    </source>
</evidence>
<dbReference type="InterPro" id="IPR003180">
    <property type="entry name" value="MPG"/>
</dbReference>
<dbReference type="Pfam" id="PF02245">
    <property type="entry name" value="Pur_DNA_glyco"/>
    <property type="match status" value="1"/>
</dbReference>
<evidence type="ECO:0000256" key="1">
    <source>
        <dbReference type="ARBA" id="ARBA00009232"/>
    </source>
</evidence>
<dbReference type="HAMAP" id="MF_00527">
    <property type="entry name" value="3MGH"/>
    <property type="match status" value="1"/>
</dbReference>
<protein>
    <recommendedName>
        <fullName evidence="5">Putative 3-methyladenine DNA glycosylase</fullName>
        <ecNumber evidence="5">3.2.2.-</ecNumber>
    </recommendedName>
</protein>
<keyword evidence="2 5" id="KW-0227">DNA damage</keyword>
<dbReference type="SUPFAM" id="SSF50486">
    <property type="entry name" value="FMT C-terminal domain-like"/>
    <property type="match status" value="1"/>
</dbReference>
<sequence length="206" mass="23150">MFPRLPRSFYTRDDVVQLARELLGKYVFTRFGGELTGGRIVETEAYHGRDDIATQKHLAKGHARTQLLYREGGLLYIYAVYRIHHLFNIVTNREGLADTVLIRALQPTDGVATMLQRRQMTEVKRNLTAGPGVMTQSLGLSKAHFGTDLVTSPDVWLEDRHASVPDAQIVAGPRVGIPYAEEHIDLPWRFSVRDSPWVSPAKGGTR</sequence>
<keyword evidence="4 5" id="KW-0234">DNA repair</keyword>
<dbReference type="RefSeq" id="WP_089683031.1">
    <property type="nucleotide sequence ID" value="NZ_FNFO01000005.1"/>
</dbReference>
<evidence type="ECO:0000313" key="6">
    <source>
        <dbReference type="EMBL" id="SDL27662.1"/>
    </source>
</evidence>
<keyword evidence="7" id="KW-1185">Reference proteome</keyword>
<dbReference type="InterPro" id="IPR011034">
    <property type="entry name" value="Formyl_transferase-like_C_sf"/>
</dbReference>
<dbReference type="AlphaFoldDB" id="A0A1G9IR94"/>
<dbReference type="NCBIfam" id="TIGR00567">
    <property type="entry name" value="3mg"/>
    <property type="match status" value="1"/>
</dbReference>
<dbReference type="InterPro" id="IPR036995">
    <property type="entry name" value="MPG_sf"/>
</dbReference>
<evidence type="ECO:0000256" key="2">
    <source>
        <dbReference type="ARBA" id="ARBA00022763"/>
    </source>
</evidence>
<keyword evidence="3 5" id="KW-0378">Hydrolase</keyword>
<proteinExistence type="inferred from homology"/>
<evidence type="ECO:0000256" key="3">
    <source>
        <dbReference type="ARBA" id="ARBA00022801"/>
    </source>
</evidence>
<dbReference type="CDD" id="cd00540">
    <property type="entry name" value="AAG"/>
    <property type="match status" value="1"/>
</dbReference>
<dbReference type="Gene3D" id="3.10.300.10">
    <property type="entry name" value="Methylpurine-DNA glycosylase (MPG)"/>
    <property type="match status" value="1"/>
</dbReference>
<dbReference type="EC" id="3.2.2.-" evidence="5"/>
<dbReference type="PANTHER" id="PTHR10429">
    <property type="entry name" value="DNA-3-METHYLADENINE GLYCOSYLASE"/>
    <property type="match status" value="1"/>
</dbReference>
<reference evidence="6 7" key="1">
    <citation type="submission" date="2016-10" db="EMBL/GenBank/DDBJ databases">
        <authorList>
            <person name="de Groot N.N."/>
        </authorList>
    </citation>
    <scope>NUCLEOTIDE SEQUENCE [LARGE SCALE GENOMIC DNA]</scope>
    <source>
        <strain evidence="6 7">DSM 25186</strain>
    </source>
</reference>
<dbReference type="STRING" id="1075417.SAMN05421823_10582"/>
<dbReference type="GO" id="GO:0003905">
    <property type="term" value="F:alkylbase DNA N-glycosylase activity"/>
    <property type="evidence" value="ECO:0007669"/>
    <property type="project" value="InterPro"/>
</dbReference>